<keyword evidence="4 7" id="KW-0732">Signal</keyword>
<comment type="similarity">
    <text evidence="2">Belongs to the bacterial solute-binding protein 1 family.</text>
</comment>
<feature type="signal peptide" evidence="7">
    <location>
        <begin position="1"/>
        <end position="24"/>
    </location>
</feature>
<dbReference type="RefSeq" id="WP_225417686.1">
    <property type="nucleotide sequence ID" value="NZ_JBHSSJ010000008.1"/>
</dbReference>
<dbReference type="Proteomes" id="UP001596191">
    <property type="component" value="Unassembled WGS sequence"/>
</dbReference>
<dbReference type="PANTHER" id="PTHR43649">
    <property type="entry name" value="ARABINOSE-BINDING PROTEIN-RELATED"/>
    <property type="match status" value="1"/>
</dbReference>
<reference evidence="9" key="1">
    <citation type="journal article" date="2019" name="Int. J. Syst. Evol. Microbiol.">
        <title>The Global Catalogue of Microorganisms (GCM) 10K type strain sequencing project: providing services to taxonomists for standard genome sequencing and annotation.</title>
        <authorList>
            <consortium name="The Broad Institute Genomics Platform"/>
            <consortium name="The Broad Institute Genome Sequencing Center for Infectious Disease"/>
            <person name="Wu L."/>
            <person name="Ma J."/>
        </authorList>
    </citation>
    <scope>NUCLEOTIDE SEQUENCE [LARGE SCALE GENOMIC DNA]</scope>
    <source>
        <strain evidence="9">CCM 8907</strain>
    </source>
</reference>
<organism evidence="8 9">
    <name type="scientific">Levilactobacillus tangyuanensis</name>
    <dbReference type="NCBI Taxonomy" id="2486021"/>
    <lineage>
        <taxon>Bacteria</taxon>
        <taxon>Bacillati</taxon>
        <taxon>Bacillota</taxon>
        <taxon>Bacilli</taxon>
        <taxon>Lactobacillales</taxon>
        <taxon>Lactobacillaceae</taxon>
        <taxon>Levilactobacillus</taxon>
    </lineage>
</organism>
<keyword evidence="5" id="KW-0574">Periplasm</keyword>
<dbReference type="Gene3D" id="3.40.190.10">
    <property type="entry name" value="Periplasmic binding protein-like II"/>
    <property type="match status" value="2"/>
</dbReference>
<evidence type="ECO:0000313" key="8">
    <source>
        <dbReference type="EMBL" id="MFC6275257.1"/>
    </source>
</evidence>
<dbReference type="CDD" id="cd14748">
    <property type="entry name" value="PBP2_UgpB"/>
    <property type="match status" value="1"/>
</dbReference>
<dbReference type="EMBL" id="JBHSSJ010000008">
    <property type="protein sequence ID" value="MFC6275257.1"/>
    <property type="molecule type" value="Genomic_DNA"/>
</dbReference>
<dbReference type="Pfam" id="PF13416">
    <property type="entry name" value="SBP_bac_8"/>
    <property type="match status" value="1"/>
</dbReference>
<sequence length="416" mass="45180">MKRFFRLCLSLGALLLIGTLSACASQPSSTAHQRTTVTFWHGTSGASQQTLNQMIKDFNNSQSTYKVVGSSQGDFANVQQKITAAAKSHTLPTMAQTTYTNVPNYVRGGFVTPIDPYLSKQTLGKIDPSFQSATRYQGKTYALPFSKSIRVLYYNRDLLKKTNTKVPQTWSDVAKAGNRAKAQGLTGMAFDQSLSSELDSLAQATGTPLYQHHPKLTSPEITGATHVLYDMLQAKTATTAGTDGFGNVTFFKGKTLFYSGSSAALSIMQASTPKGLHWGTAPQPSYQGKHRPAIAGNDLVLFRSASKAQRKGAAAFMQFLLAKKQTLKWAKATGYLPLTTTALKSQNYQEYLKQHPLAKAAAQSLPDGFLDPTLVGYTQYQADVNQMLDQLSSGQTTPEKGLAKLQQQAKTDVSNQ</sequence>
<gene>
    <name evidence="8" type="ORF">ACFQET_06985</name>
</gene>
<comment type="subcellular location">
    <subcellularLocation>
        <location evidence="1">Cell envelope</location>
    </subcellularLocation>
</comment>
<dbReference type="PROSITE" id="PS01037">
    <property type="entry name" value="SBP_BACTERIAL_1"/>
    <property type="match status" value="1"/>
</dbReference>
<dbReference type="InterPro" id="IPR006059">
    <property type="entry name" value="SBP"/>
</dbReference>
<evidence type="ECO:0000313" key="9">
    <source>
        <dbReference type="Proteomes" id="UP001596191"/>
    </source>
</evidence>
<dbReference type="InterPro" id="IPR050490">
    <property type="entry name" value="Bact_solute-bd_prot1"/>
</dbReference>
<dbReference type="SUPFAM" id="SSF53850">
    <property type="entry name" value="Periplasmic binding protein-like II"/>
    <property type="match status" value="1"/>
</dbReference>
<dbReference type="PROSITE" id="PS51257">
    <property type="entry name" value="PROKAR_LIPOPROTEIN"/>
    <property type="match status" value="1"/>
</dbReference>
<evidence type="ECO:0000256" key="7">
    <source>
        <dbReference type="SAM" id="SignalP"/>
    </source>
</evidence>
<keyword evidence="9" id="KW-1185">Reference proteome</keyword>
<feature type="region of interest" description="Disordered" evidence="6">
    <location>
        <begin position="392"/>
        <end position="416"/>
    </location>
</feature>
<comment type="caution">
    <text evidence="8">The sequence shown here is derived from an EMBL/GenBank/DDBJ whole genome shotgun (WGS) entry which is preliminary data.</text>
</comment>
<dbReference type="InterPro" id="IPR006061">
    <property type="entry name" value="SBP_1_CS"/>
</dbReference>
<keyword evidence="3" id="KW-0813">Transport</keyword>
<feature type="compositionally biased region" description="Polar residues" evidence="6">
    <location>
        <begin position="405"/>
        <end position="416"/>
    </location>
</feature>
<evidence type="ECO:0000256" key="6">
    <source>
        <dbReference type="SAM" id="MobiDB-lite"/>
    </source>
</evidence>
<protein>
    <submittedName>
        <fullName evidence="8">ABC transporter substrate-binding protein</fullName>
    </submittedName>
</protein>
<evidence type="ECO:0000256" key="4">
    <source>
        <dbReference type="ARBA" id="ARBA00022729"/>
    </source>
</evidence>
<proteinExistence type="inferred from homology"/>
<evidence type="ECO:0000256" key="5">
    <source>
        <dbReference type="ARBA" id="ARBA00022764"/>
    </source>
</evidence>
<accession>A0ABW1TQ50</accession>
<evidence type="ECO:0000256" key="3">
    <source>
        <dbReference type="ARBA" id="ARBA00022448"/>
    </source>
</evidence>
<dbReference type="PANTHER" id="PTHR43649:SF31">
    <property type="entry name" value="SN-GLYCEROL-3-PHOSPHATE-BINDING PERIPLASMIC PROTEIN UGPB"/>
    <property type="match status" value="1"/>
</dbReference>
<evidence type="ECO:0000256" key="1">
    <source>
        <dbReference type="ARBA" id="ARBA00004196"/>
    </source>
</evidence>
<evidence type="ECO:0000256" key="2">
    <source>
        <dbReference type="ARBA" id="ARBA00008520"/>
    </source>
</evidence>
<feature type="chain" id="PRO_5047343563" evidence="7">
    <location>
        <begin position="25"/>
        <end position="416"/>
    </location>
</feature>
<name>A0ABW1TQ50_9LACO</name>